<protein>
    <recommendedName>
        <fullName evidence="6 9">UDP-glucose 4-epimerase</fullName>
        <ecNumber evidence="5 9">5.1.3.2</ecNumber>
    </recommendedName>
</protein>
<dbReference type="InterPro" id="IPR005886">
    <property type="entry name" value="UDP_G4E"/>
</dbReference>
<evidence type="ECO:0000313" key="11">
    <source>
        <dbReference type="EMBL" id="ODS24784.1"/>
    </source>
</evidence>
<dbReference type="NCBIfam" id="NF007956">
    <property type="entry name" value="PRK10675.1"/>
    <property type="match status" value="1"/>
</dbReference>
<accession>A0A1D2QT99</accession>
<organism evidence="11 12">
    <name type="scientific">Candidatus Endobugula sertula</name>
    <name type="common">Bugula neritina bacterial symbiont</name>
    <dbReference type="NCBI Taxonomy" id="62101"/>
    <lineage>
        <taxon>Bacteria</taxon>
        <taxon>Pseudomonadati</taxon>
        <taxon>Pseudomonadota</taxon>
        <taxon>Gammaproteobacteria</taxon>
        <taxon>Cellvibrionales</taxon>
        <taxon>Cellvibrionaceae</taxon>
        <taxon>Candidatus Endobugula</taxon>
    </lineage>
</organism>
<dbReference type="CDD" id="cd05247">
    <property type="entry name" value="UDP_G4E_1_SDR_e"/>
    <property type="match status" value="1"/>
</dbReference>
<dbReference type="GO" id="GO:0003978">
    <property type="term" value="F:UDP-glucose 4-epimerase activity"/>
    <property type="evidence" value="ECO:0007669"/>
    <property type="project" value="UniProtKB-UniRule"/>
</dbReference>
<gene>
    <name evidence="11" type="ORF">AB835_01640</name>
</gene>
<dbReference type="InterPro" id="IPR016040">
    <property type="entry name" value="NAD(P)-bd_dom"/>
</dbReference>
<evidence type="ECO:0000256" key="7">
    <source>
        <dbReference type="ARBA" id="ARBA00023027"/>
    </source>
</evidence>
<dbReference type="Gene3D" id="3.90.25.10">
    <property type="entry name" value="UDP-galactose 4-epimerase, domain 1"/>
    <property type="match status" value="1"/>
</dbReference>
<evidence type="ECO:0000259" key="10">
    <source>
        <dbReference type="Pfam" id="PF16363"/>
    </source>
</evidence>
<evidence type="ECO:0000256" key="9">
    <source>
        <dbReference type="RuleBase" id="RU366046"/>
    </source>
</evidence>
<dbReference type="PANTHER" id="PTHR43725:SF47">
    <property type="entry name" value="UDP-GLUCOSE 4-EPIMERASE"/>
    <property type="match status" value="1"/>
</dbReference>
<sequence length="341" mass="37544">MSLTVLVTGGAGYIGSHACVELLNAGYQVVVFDNLCNSRLESLERVKKITGKSLPFVSGDVRNRDDLRVVFSQFTVSAVIHFAGLKAVGESAQIPLHYYDVNVAGSIALVEVMEEFQCQNLVFSSSATVYGADAETPYVETLPTAACNVYGRTKLMVEDILRDHCNKPESHWRVSLLRYFNPIGAHSSGLIGEDPQGIPNNLLPYVAQVAIGRLEQLLVFGGDYPTPDGTGIRDYIHVVDLARGHVKAVDHILQAEVGCRVYNLGTGKGYSVLDVVKAFEQVCGKTIPYKIASRREGDLASYYADASLVLRELGWKAEYDLKTMVEDTWRWQSRNPEGYKA</sequence>
<dbReference type="Pfam" id="PF16363">
    <property type="entry name" value="GDP_Man_Dehyd"/>
    <property type="match status" value="1"/>
</dbReference>
<dbReference type="GO" id="GO:0005829">
    <property type="term" value="C:cytosol"/>
    <property type="evidence" value="ECO:0007669"/>
    <property type="project" value="TreeGrafter"/>
</dbReference>
<evidence type="ECO:0000313" key="12">
    <source>
        <dbReference type="Proteomes" id="UP000242502"/>
    </source>
</evidence>
<dbReference type="Proteomes" id="UP000242502">
    <property type="component" value="Unassembled WGS sequence"/>
</dbReference>
<evidence type="ECO:0000256" key="8">
    <source>
        <dbReference type="ARBA" id="ARBA00023235"/>
    </source>
</evidence>
<keyword evidence="9" id="KW-0119">Carbohydrate metabolism</keyword>
<proteinExistence type="inferred from homology"/>
<dbReference type="EMBL" id="MDLC01000004">
    <property type="protein sequence ID" value="ODS24784.1"/>
    <property type="molecule type" value="Genomic_DNA"/>
</dbReference>
<reference evidence="11 12" key="1">
    <citation type="journal article" date="2016" name="Appl. Environ. Microbiol.">
        <title>Lack of Overt Genome Reduction in the Bryostatin-Producing Bryozoan Symbiont "Candidatus Endobugula sertula".</title>
        <authorList>
            <person name="Miller I.J."/>
            <person name="Vanee N."/>
            <person name="Fong S.S."/>
            <person name="Lim-Fong G.E."/>
            <person name="Kwan J.C."/>
        </authorList>
    </citation>
    <scope>NUCLEOTIDE SEQUENCE [LARGE SCALE GENOMIC DNA]</scope>
    <source>
        <strain evidence="11">AB1-4</strain>
    </source>
</reference>
<comment type="subunit">
    <text evidence="9">Homodimer.</text>
</comment>
<comment type="caution">
    <text evidence="11">The sequence shown here is derived from an EMBL/GenBank/DDBJ whole genome shotgun (WGS) entry which is preliminary data.</text>
</comment>
<evidence type="ECO:0000256" key="3">
    <source>
        <dbReference type="ARBA" id="ARBA00004947"/>
    </source>
</evidence>
<evidence type="ECO:0000256" key="4">
    <source>
        <dbReference type="ARBA" id="ARBA00007637"/>
    </source>
</evidence>
<evidence type="ECO:0000256" key="1">
    <source>
        <dbReference type="ARBA" id="ARBA00000083"/>
    </source>
</evidence>
<dbReference type="NCBIfam" id="TIGR01179">
    <property type="entry name" value="galE"/>
    <property type="match status" value="1"/>
</dbReference>
<keyword evidence="8 9" id="KW-0413">Isomerase</keyword>
<feature type="domain" description="NAD(P)-binding" evidence="10">
    <location>
        <begin position="6"/>
        <end position="328"/>
    </location>
</feature>
<dbReference type="InterPro" id="IPR036291">
    <property type="entry name" value="NAD(P)-bd_dom_sf"/>
</dbReference>
<dbReference type="SUPFAM" id="SSF51735">
    <property type="entry name" value="NAD(P)-binding Rossmann-fold domains"/>
    <property type="match status" value="1"/>
</dbReference>
<comment type="similarity">
    <text evidence="4 9">Belongs to the NAD(P)-dependent epimerase/dehydratase family.</text>
</comment>
<evidence type="ECO:0000256" key="2">
    <source>
        <dbReference type="ARBA" id="ARBA00001911"/>
    </source>
</evidence>
<dbReference type="AlphaFoldDB" id="A0A1D2QT99"/>
<dbReference type="PRINTS" id="PR01713">
    <property type="entry name" value="NUCEPIMERASE"/>
</dbReference>
<dbReference type="UniPathway" id="UPA00214"/>
<evidence type="ECO:0000256" key="6">
    <source>
        <dbReference type="ARBA" id="ARBA00018569"/>
    </source>
</evidence>
<evidence type="ECO:0000256" key="5">
    <source>
        <dbReference type="ARBA" id="ARBA00013189"/>
    </source>
</evidence>
<dbReference type="GO" id="GO:0006012">
    <property type="term" value="P:galactose metabolic process"/>
    <property type="evidence" value="ECO:0007669"/>
    <property type="project" value="UniProtKB-UniPathway"/>
</dbReference>
<comment type="pathway">
    <text evidence="3 9">Carbohydrate metabolism; galactose metabolism.</text>
</comment>
<dbReference type="PANTHER" id="PTHR43725">
    <property type="entry name" value="UDP-GLUCOSE 4-EPIMERASE"/>
    <property type="match status" value="1"/>
</dbReference>
<comment type="cofactor">
    <cofactor evidence="2 9">
        <name>NAD(+)</name>
        <dbReference type="ChEBI" id="CHEBI:57540"/>
    </cofactor>
</comment>
<dbReference type="EC" id="5.1.3.2" evidence="5 9"/>
<dbReference type="STRING" id="62101.AB835_01640"/>
<comment type="catalytic activity">
    <reaction evidence="1 9">
        <text>UDP-alpha-D-glucose = UDP-alpha-D-galactose</text>
        <dbReference type="Rhea" id="RHEA:22168"/>
        <dbReference type="ChEBI" id="CHEBI:58885"/>
        <dbReference type="ChEBI" id="CHEBI:66914"/>
        <dbReference type="EC" id="5.1.3.2"/>
    </reaction>
</comment>
<name>A0A1D2QT99_9GAMM</name>
<dbReference type="Gene3D" id="3.40.50.720">
    <property type="entry name" value="NAD(P)-binding Rossmann-like Domain"/>
    <property type="match status" value="1"/>
</dbReference>
<keyword evidence="7 9" id="KW-0520">NAD</keyword>